<dbReference type="Proteomes" id="UP001062846">
    <property type="component" value="Chromosome 6"/>
</dbReference>
<organism evidence="1 2">
    <name type="scientific">Rhododendron molle</name>
    <name type="common">Chinese azalea</name>
    <name type="synonym">Azalea mollis</name>
    <dbReference type="NCBI Taxonomy" id="49168"/>
    <lineage>
        <taxon>Eukaryota</taxon>
        <taxon>Viridiplantae</taxon>
        <taxon>Streptophyta</taxon>
        <taxon>Embryophyta</taxon>
        <taxon>Tracheophyta</taxon>
        <taxon>Spermatophyta</taxon>
        <taxon>Magnoliopsida</taxon>
        <taxon>eudicotyledons</taxon>
        <taxon>Gunneridae</taxon>
        <taxon>Pentapetalae</taxon>
        <taxon>asterids</taxon>
        <taxon>Ericales</taxon>
        <taxon>Ericaceae</taxon>
        <taxon>Ericoideae</taxon>
        <taxon>Rhodoreae</taxon>
        <taxon>Rhododendron</taxon>
    </lineage>
</organism>
<accession>A0ACC0NEW5</accession>
<gene>
    <name evidence="1" type="ORF">RHMOL_Rhmol06G0178000</name>
</gene>
<sequence>MPFQDVHSEGQVPVLVSFLQVSLLKLRDLKNRKLMGTTRKAYRNPSSTFFNTCPVNLDPLCFSKMFILQGMFLFRNVKPFQVSFLQVKLKRRDFKNRKVMGTTRRAQRNPSSTFINTCPVNLDPLCFSKMFILKGKFLFCPVKLHDFKDRKLMGQQGEHKGKEVHGDNKESIKVSFRQVKLKLRDFKNRKVMGTTRRAQRCLILRVNGELSQLDLGDGWERELTDSVELFWVTCGLSEEKTNLIEKVWYPSPGVDPFKQEVFLQLDPELEFDCERDKSEEALRSVLSAKKPHFPHCLEWLLFTVFDAEISKQSANKSQISLPARAAKFSLLEKTCGLIRRFPEYFDAITQFISDYTQPGQVNLVEQERFPLEEVFEQLRTFRGGLSSEDVEVRLQIFSPNNLEEKTENKILKFLSFMWNPLSWAMEAAAVMAIVLANGGGQGLDWQDFIRIVCLLLINSTICFIEENNPGNAAASLMAHLPPKPKSALTGESLPVTKRTGDEVFLVRRVSTERLKL</sequence>
<name>A0ACC0NEW5_RHOML</name>
<proteinExistence type="predicted"/>
<evidence type="ECO:0000313" key="2">
    <source>
        <dbReference type="Proteomes" id="UP001062846"/>
    </source>
</evidence>
<dbReference type="EMBL" id="CM046393">
    <property type="protein sequence ID" value="KAI8551334.1"/>
    <property type="molecule type" value="Genomic_DNA"/>
</dbReference>
<comment type="caution">
    <text evidence="1">The sequence shown here is derived from an EMBL/GenBank/DDBJ whole genome shotgun (WGS) entry which is preliminary data.</text>
</comment>
<reference evidence="1" key="1">
    <citation type="submission" date="2022-02" db="EMBL/GenBank/DDBJ databases">
        <title>Plant Genome Project.</title>
        <authorList>
            <person name="Zhang R.-G."/>
        </authorList>
    </citation>
    <scope>NUCLEOTIDE SEQUENCE</scope>
    <source>
        <strain evidence="1">AT1</strain>
    </source>
</reference>
<evidence type="ECO:0000313" key="1">
    <source>
        <dbReference type="EMBL" id="KAI8551334.1"/>
    </source>
</evidence>
<protein>
    <submittedName>
        <fullName evidence="1">Uncharacterized protein</fullName>
    </submittedName>
</protein>
<keyword evidence="2" id="KW-1185">Reference proteome</keyword>